<accession>A0AAJ2K034</accession>
<comment type="caution">
    <text evidence="2">The sequence shown here is derived from an EMBL/GenBank/DDBJ whole genome shotgun (WGS) entry which is preliminary data.</text>
</comment>
<proteinExistence type="predicted"/>
<evidence type="ECO:0000313" key="2">
    <source>
        <dbReference type="EMBL" id="MDT8979101.1"/>
    </source>
</evidence>
<keyword evidence="1" id="KW-1133">Transmembrane helix</keyword>
<dbReference type="EMBL" id="JAVYAA010000006">
    <property type="protein sequence ID" value="MDT8979101.1"/>
    <property type="molecule type" value="Genomic_DNA"/>
</dbReference>
<reference evidence="3" key="1">
    <citation type="submission" date="2023-09" db="EMBL/GenBank/DDBJ databases">
        <title>Paenibacillus sp. chi10 Genome sequencing and assembly.</title>
        <authorList>
            <person name="Kim I."/>
        </authorList>
    </citation>
    <scope>NUCLEOTIDE SEQUENCE [LARGE SCALE GENOMIC DNA]</scope>
    <source>
        <strain evidence="3">chi10</strain>
    </source>
</reference>
<keyword evidence="1" id="KW-0812">Transmembrane</keyword>
<feature type="transmembrane region" description="Helical" evidence="1">
    <location>
        <begin position="36"/>
        <end position="55"/>
    </location>
</feature>
<dbReference type="AlphaFoldDB" id="A0AAJ2K034"/>
<evidence type="ECO:0000256" key="1">
    <source>
        <dbReference type="SAM" id="Phobius"/>
    </source>
</evidence>
<sequence length="136" mass="15217">MKWLLRTLPALLHVVASLQYIRFMVGADENSLSSVLMYGFIILTAITASVTMLVSKGQWRQFLISSVAYIVWIIVWMVGLQPIINLNVVNAPEDDPAIGMLILFVGLPLSLISLVFGTITGIMLVQLRTQIRLFRQ</sequence>
<evidence type="ECO:0000313" key="3">
    <source>
        <dbReference type="Proteomes" id="UP001250538"/>
    </source>
</evidence>
<name>A0AAJ2K034_9BACL</name>
<feature type="transmembrane region" description="Helical" evidence="1">
    <location>
        <begin position="62"/>
        <end position="84"/>
    </location>
</feature>
<feature type="transmembrane region" description="Helical" evidence="1">
    <location>
        <begin position="96"/>
        <end position="125"/>
    </location>
</feature>
<organism evidence="2 3">
    <name type="scientific">Paenibacillus suaedae</name>
    <dbReference type="NCBI Taxonomy" id="3077233"/>
    <lineage>
        <taxon>Bacteria</taxon>
        <taxon>Bacillati</taxon>
        <taxon>Bacillota</taxon>
        <taxon>Bacilli</taxon>
        <taxon>Bacillales</taxon>
        <taxon>Paenibacillaceae</taxon>
        <taxon>Paenibacillus</taxon>
    </lineage>
</organism>
<keyword evidence="3" id="KW-1185">Reference proteome</keyword>
<dbReference type="RefSeq" id="WP_072729856.1">
    <property type="nucleotide sequence ID" value="NZ_JAVYAA010000006.1"/>
</dbReference>
<dbReference type="Proteomes" id="UP001250538">
    <property type="component" value="Unassembled WGS sequence"/>
</dbReference>
<protein>
    <submittedName>
        <fullName evidence="2">Uncharacterized protein</fullName>
    </submittedName>
</protein>
<keyword evidence="1" id="KW-0472">Membrane</keyword>
<gene>
    <name evidence="2" type="ORF">RQP50_22945</name>
</gene>